<dbReference type="PANTHER" id="PTHR32071:SF74">
    <property type="entry name" value="TRANSCRIPTIONAL ACTIVATOR ROCR"/>
    <property type="match status" value="1"/>
</dbReference>
<accession>A0A679FU91</accession>
<dbReference type="SUPFAM" id="SSF55785">
    <property type="entry name" value="PYP-like sensor domain (PAS domain)"/>
    <property type="match status" value="1"/>
</dbReference>
<dbReference type="PROSITE" id="PS00688">
    <property type="entry name" value="SIGMA54_INTERACT_3"/>
    <property type="match status" value="1"/>
</dbReference>
<reference evidence="8" key="1">
    <citation type="journal article" date="2020" name="Microbiol. Resour. Announc.">
        <title>Complete Genome Sequence of Geobacillus sp. Strain E55-1, Isolated from Mine Geyser in Japan.</title>
        <authorList>
            <person name="Miyazaki K."/>
            <person name="Hase E."/>
            <person name="Tokito N."/>
        </authorList>
    </citation>
    <scope>NUCLEOTIDE SEQUENCE [LARGE SCALE GENOMIC DNA]</scope>
    <source>
        <strain evidence="8">E55-1</strain>
    </source>
</reference>
<evidence type="ECO:0000256" key="1">
    <source>
        <dbReference type="ARBA" id="ARBA00022741"/>
    </source>
</evidence>
<sequence>MLIVNREMETLLSMYEQILEMIDLGIHAVDQHGKTVIYNRKMREIEGMDVEDVLDKNILDVFRFHPEQPSTLLEALRTGESILNKQQTYFNNKGQAVTTVNQTYPLRKDGRIIGAVEIAKDVTKFRKLIAEQYQRSEPGRTLADIIGQSEAMQTAVRLARHAARSDAPVLLIGEKGTGKDLLASCIHYESERRAKPFLAQTCLSLPDDWLETMLFGSEANGEIQPGLFEQANGGTVLLDDIDSLSLPLQQKLARFLQEKQFVRAQGHEPVRADVRLITSTSGDPIDAVQTGELLKPLYYQLAVHCIVLPPLRERREDILPLAAHFIRQGNERYGLTVEGLDEDVQEAFLAYRWPGNVRELEAVIFKTMETMEQDTVITLAHLPAYFRAKLTPDEAKTDFLFDTDDILPLDRYMEEVEIYYIRKALQHHGFNITKTAKALGLSRQNLQYRIRKYQIDKE</sequence>
<evidence type="ECO:0000313" key="8">
    <source>
        <dbReference type="Proteomes" id="UP000501421"/>
    </source>
</evidence>
<dbReference type="Gene3D" id="3.40.50.300">
    <property type="entry name" value="P-loop containing nucleotide triphosphate hydrolases"/>
    <property type="match status" value="1"/>
</dbReference>
<dbReference type="EMBL" id="AP022557">
    <property type="protein sequence ID" value="BBW98235.1"/>
    <property type="molecule type" value="Genomic_DNA"/>
</dbReference>
<proteinExistence type="predicted"/>
<dbReference type="Gene3D" id="1.10.10.60">
    <property type="entry name" value="Homeodomain-like"/>
    <property type="match status" value="1"/>
</dbReference>
<dbReference type="PROSITE" id="PS50045">
    <property type="entry name" value="SIGMA54_INTERACT_4"/>
    <property type="match status" value="1"/>
</dbReference>
<dbReference type="InterPro" id="IPR013656">
    <property type="entry name" value="PAS_4"/>
</dbReference>
<dbReference type="Gene3D" id="3.30.450.20">
    <property type="entry name" value="PAS domain"/>
    <property type="match status" value="1"/>
</dbReference>
<dbReference type="InterPro" id="IPR000014">
    <property type="entry name" value="PAS"/>
</dbReference>
<dbReference type="InterPro" id="IPR002078">
    <property type="entry name" value="Sigma_54_int"/>
</dbReference>
<dbReference type="InterPro" id="IPR035965">
    <property type="entry name" value="PAS-like_dom_sf"/>
</dbReference>
<dbReference type="GO" id="GO:0005524">
    <property type="term" value="F:ATP binding"/>
    <property type="evidence" value="ECO:0007669"/>
    <property type="project" value="UniProtKB-KW"/>
</dbReference>
<dbReference type="InterPro" id="IPR003593">
    <property type="entry name" value="AAA+_ATPase"/>
</dbReference>
<protein>
    <submittedName>
        <fullName evidence="7">Arginine utilization regulatory protein RocR</fullName>
    </submittedName>
</protein>
<dbReference type="SUPFAM" id="SSF46689">
    <property type="entry name" value="Homeodomain-like"/>
    <property type="match status" value="1"/>
</dbReference>
<dbReference type="PRINTS" id="PR01590">
    <property type="entry name" value="HTHFIS"/>
</dbReference>
<dbReference type="InterPro" id="IPR027417">
    <property type="entry name" value="P-loop_NTPase"/>
</dbReference>
<dbReference type="SMART" id="SM00382">
    <property type="entry name" value="AAA"/>
    <property type="match status" value="1"/>
</dbReference>
<dbReference type="Pfam" id="PF08448">
    <property type="entry name" value="PAS_4"/>
    <property type="match status" value="1"/>
</dbReference>
<name>A0A679FU91_9BACL</name>
<dbReference type="Pfam" id="PF00158">
    <property type="entry name" value="Sigma54_activat"/>
    <property type="match status" value="1"/>
</dbReference>
<dbReference type="AlphaFoldDB" id="A0A679FU91"/>
<dbReference type="CDD" id="cd00009">
    <property type="entry name" value="AAA"/>
    <property type="match status" value="1"/>
</dbReference>
<evidence type="ECO:0000259" key="5">
    <source>
        <dbReference type="PROSITE" id="PS50045"/>
    </source>
</evidence>
<dbReference type="Proteomes" id="UP000501421">
    <property type="component" value="Chromosome"/>
</dbReference>
<dbReference type="CDD" id="cd00130">
    <property type="entry name" value="PAS"/>
    <property type="match status" value="1"/>
</dbReference>
<dbReference type="PANTHER" id="PTHR32071">
    <property type="entry name" value="TRANSCRIPTIONAL REGULATORY PROTEIN"/>
    <property type="match status" value="1"/>
</dbReference>
<dbReference type="GO" id="GO:0043565">
    <property type="term" value="F:sequence-specific DNA binding"/>
    <property type="evidence" value="ECO:0007669"/>
    <property type="project" value="InterPro"/>
</dbReference>
<evidence type="ECO:0000259" key="6">
    <source>
        <dbReference type="PROSITE" id="PS50112"/>
    </source>
</evidence>
<dbReference type="SMART" id="SM00091">
    <property type="entry name" value="PAS"/>
    <property type="match status" value="1"/>
</dbReference>
<dbReference type="Pfam" id="PF02954">
    <property type="entry name" value="HTH_8"/>
    <property type="match status" value="1"/>
</dbReference>
<evidence type="ECO:0000313" key="7">
    <source>
        <dbReference type="EMBL" id="BBW98235.1"/>
    </source>
</evidence>
<keyword evidence="8" id="KW-1185">Reference proteome</keyword>
<feature type="domain" description="PAS" evidence="6">
    <location>
        <begin position="11"/>
        <end position="77"/>
    </location>
</feature>
<dbReference type="PROSITE" id="PS50112">
    <property type="entry name" value="PAS"/>
    <property type="match status" value="1"/>
</dbReference>
<evidence type="ECO:0000256" key="3">
    <source>
        <dbReference type="ARBA" id="ARBA00023015"/>
    </source>
</evidence>
<dbReference type="InterPro" id="IPR058031">
    <property type="entry name" value="AAA_lid_NorR"/>
</dbReference>
<dbReference type="InterPro" id="IPR009057">
    <property type="entry name" value="Homeodomain-like_sf"/>
</dbReference>
<dbReference type="Gene3D" id="1.10.8.60">
    <property type="match status" value="1"/>
</dbReference>
<dbReference type="Pfam" id="PF25601">
    <property type="entry name" value="AAA_lid_14"/>
    <property type="match status" value="1"/>
</dbReference>
<keyword evidence="3" id="KW-0805">Transcription regulation</keyword>
<evidence type="ECO:0000256" key="4">
    <source>
        <dbReference type="ARBA" id="ARBA00023163"/>
    </source>
</evidence>
<organism evidence="7 8">
    <name type="scientific">Geobacillus subterraneus</name>
    <dbReference type="NCBI Taxonomy" id="129338"/>
    <lineage>
        <taxon>Bacteria</taxon>
        <taxon>Bacillati</taxon>
        <taxon>Bacillota</taxon>
        <taxon>Bacilli</taxon>
        <taxon>Bacillales</taxon>
        <taxon>Anoxybacillaceae</taxon>
        <taxon>Geobacillus</taxon>
    </lineage>
</organism>
<dbReference type="NCBIfam" id="TIGR00229">
    <property type="entry name" value="sensory_box"/>
    <property type="match status" value="1"/>
</dbReference>
<dbReference type="InterPro" id="IPR025944">
    <property type="entry name" value="Sigma_54_int_dom_CS"/>
</dbReference>
<keyword evidence="4" id="KW-0804">Transcription</keyword>
<gene>
    <name evidence="7" type="primary">rocR</name>
    <name evidence="7" type="ORF">GsuE55_30680</name>
</gene>
<dbReference type="GO" id="GO:0006355">
    <property type="term" value="P:regulation of DNA-templated transcription"/>
    <property type="evidence" value="ECO:0007669"/>
    <property type="project" value="InterPro"/>
</dbReference>
<evidence type="ECO:0000256" key="2">
    <source>
        <dbReference type="ARBA" id="ARBA00022840"/>
    </source>
</evidence>
<dbReference type="InterPro" id="IPR002197">
    <property type="entry name" value="HTH_Fis"/>
</dbReference>
<dbReference type="SUPFAM" id="SSF52540">
    <property type="entry name" value="P-loop containing nucleoside triphosphate hydrolases"/>
    <property type="match status" value="1"/>
</dbReference>
<keyword evidence="1" id="KW-0547">Nucleotide-binding</keyword>
<keyword evidence="2" id="KW-0067">ATP-binding</keyword>
<feature type="domain" description="Sigma-54 factor interaction" evidence="5">
    <location>
        <begin position="145"/>
        <end position="369"/>
    </location>
</feature>